<reference evidence="2 3" key="1">
    <citation type="journal article" date="2018" name="Syst. Appl. Microbiol.">
        <title>Abditibacterium utsteinense sp. nov., the first cultivated member of candidate phylum FBP, isolated from ice-free Antarctic soil samples.</title>
        <authorList>
            <person name="Tahon G."/>
            <person name="Tytgat B."/>
            <person name="Lebbe L."/>
            <person name="Carlier A."/>
            <person name="Willems A."/>
        </authorList>
    </citation>
    <scope>NUCLEOTIDE SEQUENCE [LARGE SCALE GENOMIC DNA]</scope>
    <source>
        <strain evidence="2 3">LMG 29911</strain>
    </source>
</reference>
<evidence type="ECO:0000313" key="2">
    <source>
        <dbReference type="EMBL" id="PQV65256.1"/>
    </source>
</evidence>
<comment type="caution">
    <text evidence="2">The sequence shown here is derived from an EMBL/GenBank/DDBJ whole genome shotgun (WGS) entry which is preliminary data.</text>
</comment>
<name>A0A2S8SWS2_9BACT</name>
<accession>A0A2S8SWS2</accession>
<sequence>MNLKKIPPYLLKNFESCLFGRLKLLLMQEISGSHLVYPTTEQIRRYIFGHLKANVTLGYIYLALMNAREYSQVDYDDFKCEVDLDEIALASHEESLPRTGLIELSGSPLMTNGEKIGIVITKEKENEEECFYEVTILSDINFPHYTLGFSSLKVSKREKYVSTVNAEGNWVREDISDKIQDYILALDYRFLYPLLALNFFLKENKPSLLRLDQIETDGTRIHSNEKLEKMIKLAYEDKIPLVKMKVDLNKVKPFNFDHCLNYPLENLENLSEEARRGRLHDVLTYYEDGKFIMDDDYAYYLSYKIADLKEINVVNLGLPPNGSGKVIKIGRSELMPPIGVKRKSNFSLPEELNKKLLLETKINALKREPQKGTELISTFLHLSRLIQNTSLSEKVLHKFLMKNPIVIDAYGQCFKSEVSLMKETRKSPKFRVDIIVQYSGVEKQVSLIELERANIPIFTEHGDLRREVNHALRQVEDWLMWWRENPALVPKPFDCRLPVEGLVVIGRSIDLTDEEKRRLLHRNSHSKIKILTYDDLLDRIEELIHKFQS</sequence>
<organism evidence="2 3">
    <name type="scientific">Abditibacterium utsteinense</name>
    <dbReference type="NCBI Taxonomy" id="1960156"/>
    <lineage>
        <taxon>Bacteria</taxon>
        <taxon>Pseudomonadati</taxon>
        <taxon>Abditibacteriota</taxon>
        <taxon>Abditibacteriia</taxon>
        <taxon>Abditibacteriales</taxon>
        <taxon>Abditibacteriaceae</taxon>
        <taxon>Abditibacterium</taxon>
    </lineage>
</organism>
<evidence type="ECO:0000313" key="3">
    <source>
        <dbReference type="Proteomes" id="UP000237684"/>
    </source>
</evidence>
<keyword evidence="3" id="KW-1185">Reference proteome</keyword>
<proteinExistence type="predicted"/>
<dbReference type="InParanoid" id="A0A2S8SWS2"/>
<gene>
    <name evidence="2" type="ORF">B1R32_102265</name>
</gene>
<dbReference type="OrthoDB" id="7065307at2"/>
<dbReference type="EMBL" id="NIGF01000002">
    <property type="protein sequence ID" value="PQV65256.1"/>
    <property type="molecule type" value="Genomic_DNA"/>
</dbReference>
<dbReference type="AlphaFoldDB" id="A0A2S8SWS2"/>
<dbReference type="Proteomes" id="UP000237684">
    <property type="component" value="Unassembled WGS sequence"/>
</dbReference>
<protein>
    <recommendedName>
        <fullName evidence="1">Shedu protein SduA C-terminal domain-containing protein</fullName>
    </recommendedName>
</protein>
<dbReference type="InterPro" id="IPR025359">
    <property type="entry name" value="SduA_C"/>
</dbReference>
<dbReference type="Pfam" id="PF14082">
    <property type="entry name" value="SduA_C"/>
    <property type="match status" value="1"/>
</dbReference>
<feature type="domain" description="Shedu protein SduA C-terminal" evidence="1">
    <location>
        <begin position="391"/>
        <end position="537"/>
    </location>
</feature>
<evidence type="ECO:0000259" key="1">
    <source>
        <dbReference type="Pfam" id="PF14082"/>
    </source>
</evidence>